<dbReference type="AlphaFoldDB" id="A0A1I7NRK7"/>
<protein>
    <submittedName>
        <fullName evidence="2">Uncharacterized protein</fullName>
    </submittedName>
</protein>
<reference evidence="3" key="1">
    <citation type="submission" date="2016-10" db="EMBL/GenBank/DDBJ databases">
        <authorList>
            <person name="Varghese N."/>
            <person name="Submissions S."/>
        </authorList>
    </citation>
    <scope>NUCLEOTIDE SEQUENCE [LARGE SCALE GENOMIC DNA]</scope>
    <source>
        <strain evidence="3">DSM 1565</strain>
    </source>
</reference>
<keyword evidence="1" id="KW-0732">Signal</keyword>
<feature type="signal peptide" evidence="1">
    <location>
        <begin position="1"/>
        <end position="26"/>
    </location>
</feature>
<accession>A0A1I7NRK7</accession>
<sequence>MISKVLSGAVLAGLLLSVSAPIVAYAEDAAPKTKADCKKAKGTWDKATKTCTVKK</sequence>
<evidence type="ECO:0000313" key="2">
    <source>
        <dbReference type="EMBL" id="SFV37317.1"/>
    </source>
</evidence>
<keyword evidence="3" id="KW-1185">Reference proteome</keyword>
<dbReference type="STRING" id="51670.SAMN04488557_3101"/>
<evidence type="ECO:0000313" key="3">
    <source>
        <dbReference type="Proteomes" id="UP000199423"/>
    </source>
</evidence>
<gene>
    <name evidence="2" type="ORF">SAMN04488557_3101</name>
</gene>
<feature type="chain" id="PRO_5011625359" evidence="1">
    <location>
        <begin position="27"/>
        <end position="55"/>
    </location>
</feature>
<dbReference type="EMBL" id="FPCH01000003">
    <property type="protein sequence ID" value="SFV37317.1"/>
    <property type="molecule type" value="Genomic_DNA"/>
</dbReference>
<dbReference type="RefSeq" id="WP_177228184.1">
    <property type="nucleotide sequence ID" value="NZ_FPCH01000003.1"/>
</dbReference>
<name>A0A1I7NRK7_9HYPH</name>
<proteinExistence type="predicted"/>
<dbReference type="Proteomes" id="UP000199423">
    <property type="component" value="Unassembled WGS sequence"/>
</dbReference>
<organism evidence="2 3">
    <name type="scientific">Hyphomicrobium facile</name>
    <dbReference type="NCBI Taxonomy" id="51670"/>
    <lineage>
        <taxon>Bacteria</taxon>
        <taxon>Pseudomonadati</taxon>
        <taxon>Pseudomonadota</taxon>
        <taxon>Alphaproteobacteria</taxon>
        <taxon>Hyphomicrobiales</taxon>
        <taxon>Hyphomicrobiaceae</taxon>
        <taxon>Hyphomicrobium</taxon>
    </lineage>
</organism>
<evidence type="ECO:0000256" key="1">
    <source>
        <dbReference type="SAM" id="SignalP"/>
    </source>
</evidence>